<dbReference type="InterPro" id="IPR050707">
    <property type="entry name" value="HTH_MetabolicPath_Reg"/>
</dbReference>
<dbReference type="PANTHER" id="PTHR30136">
    <property type="entry name" value="HELIX-TURN-HELIX TRANSCRIPTIONAL REGULATOR, ICLR FAMILY"/>
    <property type="match status" value="1"/>
</dbReference>
<evidence type="ECO:0000259" key="4">
    <source>
        <dbReference type="PROSITE" id="PS51077"/>
    </source>
</evidence>
<evidence type="ECO:0000313" key="6">
    <source>
        <dbReference type="EMBL" id="SEJ98235.1"/>
    </source>
</evidence>
<keyword evidence="3" id="KW-0804">Transcription</keyword>
<evidence type="ECO:0000256" key="3">
    <source>
        <dbReference type="ARBA" id="ARBA00023163"/>
    </source>
</evidence>
<evidence type="ECO:0000256" key="1">
    <source>
        <dbReference type="ARBA" id="ARBA00023015"/>
    </source>
</evidence>
<feature type="domain" description="IclR-ED" evidence="5">
    <location>
        <begin position="76"/>
        <end position="258"/>
    </location>
</feature>
<dbReference type="GO" id="GO:0003677">
    <property type="term" value="F:DNA binding"/>
    <property type="evidence" value="ECO:0007669"/>
    <property type="project" value="UniProtKB-KW"/>
</dbReference>
<dbReference type="Proteomes" id="UP000182932">
    <property type="component" value="Unassembled WGS sequence"/>
</dbReference>
<proteinExistence type="predicted"/>
<keyword evidence="2" id="KW-0238">DNA-binding</keyword>
<reference evidence="6 7" key="1">
    <citation type="submission" date="2016-10" db="EMBL/GenBank/DDBJ databases">
        <authorList>
            <person name="Varghese N."/>
            <person name="Submissions S."/>
        </authorList>
    </citation>
    <scope>NUCLEOTIDE SEQUENCE [LARGE SCALE GENOMIC DNA]</scope>
    <source>
        <strain evidence="6 7">FF3</strain>
    </source>
</reference>
<dbReference type="PANTHER" id="PTHR30136:SF34">
    <property type="entry name" value="TRANSCRIPTIONAL REGULATOR"/>
    <property type="match status" value="1"/>
</dbReference>
<dbReference type="SUPFAM" id="SSF46785">
    <property type="entry name" value="Winged helix' DNA-binding domain"/>
    <property type="match status" value="1"/>
</dbReference>
<dbReference type="PROSITE" id="PS51077">
    <property type="entry name" value="HTH_ICLR"/>
    <property type="match status" value="1"/>
</dbReference>
<evidence type="ECO:0000313" key="7">
    <source>
        <dbReference type="Proteomes" id="UP000182932"/>
    </source>
</evidence>
<evidence type="ECO:0000256" key="2">
    <source>
        <dbReference type="ARBA" id="ARBA00023125"/>
    </source>
</evidence>
<dbReference type="InterPro" id="IPR014757">
    <property type="entry name" value="Tscrpt_reg_IclR_C"/>
</dbReference>
<dbReference type="AlphaFoldDB" id="A0A975WD54"/>
<protein>
    <submittedName>
        <fullName evidence="6">Transcriptional regulator, IclR family</fullName>
    </submittedName>
</protein>
<dbReference type="EMBL" id="FNYY01000016">
    <property type="protein sequence ID" value="SEJ98235.1"/>
    <property type="molecule type" value="Genomic_DNA"/>
</dbReference>
<organism evidence="6 7">
    <name type="scientific">Marinovum algicola</name>
    <dbReference type="NCBI Taxonomy" id="42444"/>
    <lineage>
        <taxon>Bacteria</taxon>
        <taxon>Pseudomonadati</taxon>
        <taxon>Pseudomonadota</taxon>
        <taxon>Alphaproteobacteria</taxon>
        <taxon>Rhodobacterales</taxon>
        <taxon>Roseobacteraceae</taxon>
        <taxon>Marinovum</taxon>
    </lineage>
</organism>
<accession>A0A975WD54</accession>
<dbReference type="InterPro" id="IPR036390">
    <property type="entry name" value="WH_DNA-bd_sf"/>
</dbReference>
<dbReference type="InterPro" id="IPR029016">
    <property type="entry name" value="GAF-like_dom_sf"/>
</dbReference>
<dbReference type="GeneID" id="80819978"/>
<dbReference type="SMART" id="SM00346">
    <property type="entry name" value="HTH_ICLR"/>
    <property type="match status" value="1"/>
</dbReference>
<dbReference type="Pfam" id="PF01614">
    <property type="entry name" value="IclR_C"/>
    <property type="match status" value="1"/>
</dbReference>
<dbReference type="Gene3D" id="1.10.10.10">
    <property type="entry name" value="Winged helix-like DNA-binding domain superfamily/Winged helix DNA-binding domain"/>
    <property type="match status" value="1"/>
</dbReference>
<evidence type="ECO:0000259" key="5">
    <source>
        <dbReference type="PROSITE" id="PS51078"/>
    </source>
</evidence>
<dbReference type="Pfam" id="PF09339">
    <property type="entry name" value="HTH_IclR"/>
    <property type="match status" value="1"/>
</dbReference>
<dbReference type="InterPro" id="IPR036388">
    <property type="entry name" value="WH-like_DNA-bd_sf"/>
</dbReference>
<keyword evidence="1" id="KW-0805">Transcription regulation</keyword>
<sequence length="259" mass="28138">MDKTDADEDRYLVPGLLRGFAVLDAFTTERQELTLSDIARSLGLSRSAAFRTVYTLAHLGFLLHDARRQTYALGPAVLRLGHGYMASRELVQIALPEIEALRDETDWSTHLGVRDGKSVLYMLRVASRMGMGSIVHVGSRLPAAATTMGRVLLTDLDEASLIALYRDEHYDHAPRGTPRNMATLLAQWRADRARDVVVQLGSFERGMASVAAPIRDISGGIVGAINATRAFDAPAPPDQSVIDAVTSCARAISRHLGCA</sequence>
<dbReference type="InterPro" id="IPR005471">
    <property type="entry name" value="Tscrpt_reg_IclR_N"/>
</dbReference>
<dbReference type="GO" id="GO:0045892">
    <property type="term" value="P:negative regulation of DNA-templated transcription"/>
    <property type="evidence" value="ECO:0007669"/>
    <property type="project" value="TreeGrafter"/>
</dbReference>
<gene>
    <name evidence="6" type="ORF">SAMN04487940_11651</name>
</gene>
<dbReference type="RefSeq" id="WP_074837992.1">
    <property type="nucleotide sequence ID" value="NZ_CP167097.1"/>
</dbReference>
<keyword evidence="7" id="KW-1185">Reference proteome</keyword>
<dbReference type="GO" id="GO:0003700">
    <property type="term" value="F:DNA-binding transcription factor activity"/>
    <property type="evidence" value="ECO:0007669"/>
    <property type="project" value="TreeGrafter"/>
</dbReference>
<comment type="caution">
    <text evidence="6">The sequence shown here is derived from an EMBL/GenBank/DDBJ whole genome shotgun (WGS) entry which is preliminary data.</text>
</comment>
<dbReference type="PROSITE" id="PS51078">
    <property type="entry name" value="ICLR_ED"/>
    <property type="match status" value="1"/>
</dbReference>
<dbReference type="Gene3D" id="3.30.450.40">
    <property type="match status" value="1"/>
</dbReference>
<feature type="domain" description="HTH iclR-type" evidence="4">
    <location>
        <begin position="13"/>
        <end position="75"/>
    </location>
</feature>
<dbReference type="SUPFAM" id="SSF55781">
    <property type="entry name" value="GAF domain-like"/>
    <property type="match status" value="1"/>
</dbReference>
<name>A0A975WD54_9RHOB</name>